<dbReference type="EMBL" id="KV750697">
    <property type="protein sequence ID" value="OCL03685.1"/>
    <property type="molecule type" value="Genomic_DNA"/>
</dbReference>
<dbReference type="Proteomes" id="UP000250140">
    <property type="component" value="Unassembled WGS sequence"/>
</dbReference>
<evidence type="ECO:0000313" key="3">
    <source>
        <dbReference type="Proteomes" id="UP000250140"/>
    </source>
</evidence>
<gene>
    <name evidence="2" type="ORF">AOQ84DRAFT_140832</name>
</gene>
<organism evidence="2 3">
    <name type="scientific">Glonium stellatum</name>
    <dbReference type="NCBI Taxonomy" id="574774"/>
    <lineage>
        <taxon>Eukaryota</taxon>
        <taxon>Fungi</taxon>
        <taxon>Dikarya</taxon>
        <taxon>Ascomycota</taxon>
        <taxon>Pezizomycotina</taxon>
        <taxon>Dothideomycetes</taxon>
        <taxon>Pleosporomycetidae</taxon>
        <taxon>Gloniales</taxon>
        <taxon>Gloniaceae</taxon>
        <taxon>Glonium</taxon>
    </lineage>
</organism>
<dbReference type="AlphaFoldDB" id="A0A8E2ERV1"/>
<feature type="transmembrane region" description="Helical" evidence="1">
    <location>
        <begin position="294"/>
        <end position="314"/>
    </location>
</feature>
<feature type="transmembrane region" description="Helical" evidence="1">
    <location>
        <begin position="220"/>
        <end position="242"/>
    </location>
</feature>
<keyword evidence="1" id="KW-0812">Transmembrane</keyword>
<keyword evidence="3" id="KW-1185">Reference proteome</keyword>
<proteinExistence type="predicted"/>
<keyword evidence="1" id="KW-0472">Membrane</keyword>
<feature type="transmembrane region" description="Helical" evidence="1">
    <location>
        <begin position="109"/>
        <end position="129"/>
    </location>
</feature>
<feature type="transmembrane region" description="Helical" evidence="1">
    <location>
        <begin position="254"/>
        <end position="274"/>
    </location>
</feature>
<name>A0A8E2ERV1_9PEZI</name>
<evidence type="ECO:0000313" key="2">
    <source>
        <dbReference type="EMBL" id="OCL03685.1"/>
    </source>
</evidence>
<protein>
    <submittedName>
        <fullName evidence="2">Uncharacterized protein</fullName>
    </submittedName>
</protein>
<dbReference type="OrthoDB" id="2396694at2759"/>
<sequence length="352" mass="39248">MNAADNILTKPRPHLKGPLISWKGIFGALLVFSAKSASASPFPNVSRHANQMFPIKNITGGPVGEIQCYALPYGAVGMISHLFTYWTIAWTGVGRTPAWPFHRTEHGKFTMALSIISLLICIPVATISIHRCRLTWHFVLIGFWKLTTSITQGCVAVHRAFIMHKFKHSASTSATSPMNNTANYQPINPANPQQQQGPDMFKHTSSSQTLQFIVQNYTPLWWLIVYLVGTTIGMVGLIGLIVSDFRHNSNVRSLTYGFVVAIAVLALTTVAYWYKLHLEQNNGELKGLIKAYLQTFGSFFIVLVAAFGFFSPLYSDMVLGAIAQNWSGFPSEENQVLYWTWFGAKRLPMFAH</sequence>
<accession>A0A8E2ERV1</accession>
<evidence type="ECO:0000256" key="1">
    <source>
        <dbReference type="SAM" id="Phobius"/>
    </source>
</evidence>
<reference evidence="2 3" key="1">
    <citation type="journal article" date="2016" name="Nat. Commun.">
        <title>Ectomycorrhizal ecology is imprinted in the genome of the dominant symbiotic fungus Cenococcum geophilum.</title>
        <authorList>
            <consortium name="DOE Joint Genome Institute"/>
            <person name="Peter M."/>
            <person name="Kohler A."/>
            <person name="Ohm R.A."/>
            <person name="Kuo A."/>
            <person name="Krutzmann J."/>
            <person name="Morin E."/>
            <person name="Arend M."/>
            <person name="Barry K.W."/>
            <person name="Binder M."/>
            <person name="Choi C."/>
            <person name="Clum A."/>
            <person name="Copeland A."/>
            <person name="Grisel N."/>
            <person name="Haridas S."/>
            <person name="Kipfer T."/>
            <person name="LaButti K."/>
            <person name="Lindquist E."/>
            <person name="Lipzen A."/>
            <person name="Maire R."/>
            <person name="Meier B."/>
            <person name="Mihaltcheva S."/>
            <person name="Molinier V."/>
            <person name="Murat C."/>
            <person name="Poggeler S."/>
            <person name="Quandt C.A."/>
            <person name="Sperisen C."/>
            <person name="Tritt A."/>
            <person name="Tisserant E."/>
            <person name="Crous P.W."/>
            <person name="Henrissat B."/>
            <person name="Nehls U."/>
            <person name="Egli S."/>
            <person name="Spatafora J.W."/>
            <person name="Grigoriev I.V."/>
            <person name="Martin F.M."/>
        </authorList>
    </citation>
    <scope>NUCLEOTIDE SEQUENCE [LARGE SCALE GENOMIC DNA]</scope>
    <source>
        <strain evidence="2 3">CBS 207.34</strain>
    </source>
</reference>
<keyword evidence="1" id="KW-1133">Transmembrane helix</keyword>
<feature type="transmembrane region" description="Helical" evidence="1">
    <location>
        <begin position="70"/>
        <end position="88"/>
    </location>
</feature>